<sequence>MYRLRRGSTASIRRCSDIFIRRFNSKNNVKISSEVEQALNDRVPVVSLESTIITHGFPYPKNIEMARKVEQKIRDNGCVPATCAFIQGEPLVGLSDTQLQYLAEQKNANKVSRRDIGPTMAQKLNGGTTIAGTMILSHISGIKVFATGGLGGVHRDGHITMDISADLTELSRTPVTVVCAGPKSILDIPRTMEYLETQGVLVSTFNDDGRANIEVPSFFCRESGVRSPYSFTSWKEIAAVVHHSNNLMQLQSGNLLCIPPPAEIALSSELMSGIIEDANKEALQKGIHGKDLTPYLLQKIAHDTQGKSVECNMEFVINNADAASKIAIELMALEHNSRTSSFQPSTGLKHTRNKTIDSTILQQPKETKENTGSDTVDTLIVGSIALDTISRVSGSVVLEDSNPGISTANIGGVGFNVSLAHKFGLQSQDSKNNYRLVSAVGNDFAGRTVISQVHACGEDTSGIYVAKGQKTAQYSAIMDSKGDLVVAVADMSIMEDSSWEKHIAAQIKRGQPRFIVADCNLSSKILDSVISESKKLAIQPKIIIEPTSQPKSARINGLSSRNLSVFPNNSISMITPTAAELESIYASFSYRELFDDYDEWFPVLDSLGVNAQFRDRLESIALKNPVMSSLLKRGTPQQATQLLPYIPNILVKLGAEGCVLFRLSTDVTSYKSVPTTSDFKPTFTITSHGREVEDGKKLGVVIQHFAIPTENEGIAIVNTTGAGDSLLGYLSSALSNHDWLTSEIETLEQEWALWEAIHKAQLASGKTLKCAAATSEEIASIK</sequence>
<keyword evidence="1" id="KW-0479">Metal-binding</keyword>
<dbReference type="PANTHER" id="PTHR42909">
    <property type="entry name" value="ZGC:136858"/>
    <property type="match status" value="1"/>
</dbReference>
<dbReference type="GO" id="GO:0004730">
    <property type="term" value="F:pseudouridylate synthase activity"/>
    <property type="evidence" value="ECO:0007669"/>
    <property type="project" value="InterPro"/>
</dbReference>
<proteinExistence type="inferred from homology"/>
<keyword evidence="4" id="KW-0456">Lyase</keyword>
<dbReference type="GO" id="GO:0046872">
    <property type="term" value="F:metal ion binding"/>
    <property type="evidence" value="ECO:0007669"/>
    <property type="project" value="UniProtKB-KW"/>
</dbReference>
<evidence type="ECO:0000313" key="7">
    <source>
        <dbReference type="Proteomes" id="UP000195602"/>
    </source>
</evidence>
<dbReference type="GO" id="GO:0016798">
    <property type="term" value="F:hydrolase activity, acting on glycosyl bonds"/>
    <property type="evidence" value="ECO:0007669"/>
    <property type="project" value="UniProtKB-KW"/>
</dbReference>
<dbReference type="InterPro" id="IPR029056">
    <property type="entry name" value="Ribokinase-like"/>
</dbReference>
<evidence type="ECO:0000256" key="3">
    <source>
        <dbReference type="ARBA" id="ARBA00023211"/>
    </source>
</evidence>
<dbReference type="HAMAP" id="MF_01876">
    <property type="entry name" value="PsiMP_glycosidase"/>
    <property type="match status" value="1"/>
</dbReference>
<name>A0AA91Q1C8_CLALS</name>
<gene>
    <name evidence="6" type="ORF">A9F13_07g03707</name>
</gene>
<evidence type="ECO:0000256" key="4">
    <source>
        <dbReference type="ARBA" id="ARBA00023239"/>
    </source>
</evidence>
<protein>
    <submittedName>
        <fullName evidence="6">Pseudouridine kinase</fullName>
    </submittedName>
</protein>
<keyword evidence="6" id="KW-0808">Transferase</keyword>
<keyword evidence="2" id="KW-0378">Hydrolase</keyword>
<dbReference type="InterPro" id="IPR022830">
    <property type="entry name" value="Indigdn_synthA-like"/>
</dbReference>
<keyword evidence="5" id="KW-0326">Glycosidase</keyword>
<comment type="caution">
    <text evidence="6">The sequence shown here is derived from an EMBL/GenBank/DDBJ whole genome shotgun (WGS) entry which is preliminary data.</text>
</comment>
<dbReference type="SUPFAM" id="SSF53613">
    <property type="entry name" value="Ribokinase-like"/>
    <property type="match status" value="1"/>
</dbReference>
<dbReference type="SUPFAM" id="SSF110581">
    <property type="entry name" value="Indigoidine synthase A-like"/>
    <property type="match status" value="1"/>
</dbReference>
<dbReference type="InterPro" id="IPR007342">
    <property type="entry name" value="PsuG"/>
</dbReference>
<dbReference type="Pfam" id="PF04227">
    <property type="entry name" value="Indigoidine_A"/>
    <property type="match status" value="1"/>
</dbReference>
<evidence type="ECO:0000256" key="5">
    <source>
        <dbReference type="ARBA" id="ARBA00023295"/>
    </source>
</evidence>
<dbReference type="EMBL" id="LYUB02000007">
    <property type="protein sequence ID" value="OVF08878.1"/>
    <property type="molecule type" value="Genomic_DNA"/>
</dbReference>
<dbReference type="Gene3D" id="3.40.1790.10">
    <property type="entry name" value="Indigoidine synthase domain"/>
    <property type="match status" value="1"/>
</dbReference>
<keyword evidence="3" id="KW-0464">Manganese</keyword>
<reference evidence="6 7" key="1">
    <citation type="submission" date="2017-04" db="EMBL/GenBank/DDBJ databases">
        <title>Draft genome of the yeast Clavispora lusitaniae type strain CBS 6936.</title>
        <authorList>
            <person name="Durrens P."/>
            <person name="Klopp C."/>
            <person name="Biteau N."/>
            <person name="Fitton-Ouhabi V."/>
            <person name="Dementhon K."/>
            <person name="Accoceberry I."/>
            <person name="Sherman D.J."/>
            <person name="Noel T."/>
        </authorList>
    </citation>
    <scope>NUCLEOTIDE SEQUENCE [LARGE SCALE GENOMIC DNA]</scope>
    <source>
        <strain evidence="6 7">CBS 6936</strain>
    </source>
</reference>
<evidence type="ECO:0000256" key="1">
    <source>
        <dbReference type="ARBA" id="ARBA00022723"/>
    </source>
</evidence>
<dbReference type="GO" id="GO:0016301">
    <property type="term" value="F:kinase activity"/>
    <property type="evidence" value="ECO:0007669"/>
    <property type="project" value="UniProtKB-KW"/>
</dbReference>
<organism evidence="6 7">
    <name type="scientific">Clavispora lusitaniae</name>
    <name type="common">Candida lusitaniae</name>
    <dbReference type="NCBI Taxonomy" id="36911"/>
    <lineage>
        <taxon>Eukaryota</taxon>
        <taxon>Fungi</taxon>
        <taxon>Dikarya</taxon>
        <taxon>Ascomycota</taxon>
        <taxon>Saccharomycotina</taxon>
        <taxon>Pichiomycetes</taxon>
        <taxon>Metschnikowiaceae</taxon>
        <taxon>Clavispora</taxon>
    </lineage>
</organism>
<evidence type="ECO:0000313" key="6">
    <source>
        <dbReference type="EMBL" id="OVF08878.1"/>
    </source>
</evidence>
<dbReference type="Proteomes" id="UP000195602">
    <property type="component" value="Unassembled WGS sequence"/>
</dbReference>
<keyword evidence="6" id="KW-0418">Kinase</keyword>
<dbReference type="AlphaFoldDB" id="A0AA91Q1C8"/>
<dbReference type="PANTHER" id="PTHR42909:SF1">
    <property type="entry name" value="CARBOHYDRATE KINASE PFKB DOMAIN-CONTAINING PROTEIN"/>
    <property type="match status" value="1"/>
</dbReference>
<evidence type="ECO:0000256" key="2">
    <source>
        <dbReference type="ARBA" id="ARBA00022801"/>
    </source>
</evidence>
<accession>A0AA91Q1C8</accession>
<dbReference type="KEGG" id="clus:A9F13_07g03707"/>
<dbReference type="GO" id="GO:0005737">
    <property type="term" value="C:cytoplasm"/>
    <property type="evidence" value="ECO:0007669"/>
    <property type="project" value="TreeGrafter"/>
</dbReference>
<dbReference type="Gene3D" id="3.40.1190.20">
    <property type="match status" value="1"/>
</dbReference>